<dbReference type="PANTHER" id="PTHR30135:SF3">
    <property type="entry name" value="GLUCONEOGENESIS FACTOR-RELATED"/>
    <property type="match status" value="1"/>
</dbReference>
<dbReference type="SFLD" id="SFLDS00003">
    <property type="entry name" value="Haloacid_Dehalogenase"/>
    <property type="match status" value="1"/>
</dbReference>
<feature type="non-terminal residue" evidence="3">
    <location>
        <position position="392"/>
    </location>
</feature>
<evidence type="ECO:0000313" key="4">
    <source>
        <dbReference type="Proteomes" id="UP000809243"/>
    </source>
</evidence>
<dbReference type="InterPro" id="IPR010119">
    <property type="entry name" value="Gluconeogen_factor"/>
</dbReference>
<comment type="similarity">
    <text evidence="1">Belongs to the HAD-like hydrolase superfamily.</text>
</comment>
<dbReference type="AlphaFoldDB" id="A0A938YSW3"/>
<reference evidence="3" key="1">
    <citation type="submission" date="2021-01" db="EMBL/GenBank/DDBJ databases">
        <title>Active Sulfur Cycling in an Early Earth Analoge.</title>
        <authorList>
            <person name="Hahn C.R."/>
            <person name="Youssef N.H."/>
            <person name="Elshahed M."/>
        </authorList>
    </citation>
    <scope>NUCLEOTIDE SEQUENCE</scope>
    <source>
        <strain evidence="3">Zod_Metabat.1151</strain>
    </source>
</reference>
<dbReference type="Gene3D" id="3.40.50.1000">
    <property type="entry name" value="HAD superfamily/HAD-like"/>
    <property type="match status" value="1"/>
</dbReference>
<evidence type="ECO:0000256" key="1">
    <source>
        <dbReference type="ARBA" id="ARBA00007958"/>
    </source>
</evidence>
<name>A0A938YSW3_9ARCH</name>
<accession>A0A938YSW3</accession>
<dbReference type="Pfam" id="PF01933">
    <property type="entry name" value="CofD"/>
    <property type="match status" value="1"/>
</dbReference>
<dbReference type="InterPro" id="IPR002882">
    <property type="entry name" value="CofD"/>
</dbReference>
<protein>
    <submittedName>
        <fullName evidence="3">YvcK family protein</fullName>
    </submittedName>
</protein>
<gene>
    <name evidence="3" type="ORF">JW744_03370</name>
</gene>
<proteinExistence type="inferred from homology"/>
<dbReference type="Gene3D" id="3.40.50.10680">
    <property type="entry name" value="CofD-like domains"/>
    <property type="match status" value="1"/>
</dbReference>
<dbReference type="SFLD" id="SFLDG01129">
    <property type="entry name" value="C1.5:_HAD__Beta-PGM__Phosphata"/>
    <property type="match status" value="1"/>
</dbReference>
<dbReference type="SUPFAM" id="SSF142338">
    <property type="entry name" value="CofD-like"/>
    <property type="match status" value="1"/>
</dbReference>
<dbReference type="InterPro" id="IPR036412">
    <property type="entry name" value="HAD-like_sf"/>
</dbReference>
<dbReference type="InterPro" id="IPR023214">
    <property type="entry name" value="HAD_sf"/>
</dbReference>
<evidence type="ECO:0000313" key="3">
    <source>
        <dbReference type="EMBL" id="MBN2067482.1"/>
    </source>
</evidence>
<dbReference type="InterPro" id="IPR006439">
    <property type="entry name" value="HAD-SF_hydro_IA"/>
</dbReference>
<dbReference type="GO" id="GO:0043743">
    <property type="term" value="F:LPPG:FO 2-phospho-L-lactate transferase activity"/>
    <property type="evidence" value="ECO:0007669"/>
    <property type="project" value="InterPro"/>
</dbReference>
<sequence length="392" mass="43378">MPKIKGIFFDLDDTLFDCTNSLVDNARKRAASAMVKAGLPLKVEEAYRMQIELFDKLGPLENVFDRMCDRFKLSKDSRERIVEAGFNAYNSDEVEQIELFPDVLPTLKRLKKQGTKLVLITSGIFERQQKKIDILGLEPLFDLVLIHDIEKDKTKEGKFKLALESLGLKPGDVAVVGDRIYNEIKIGNRLGMVSVRLLKGRFKSLGARNEFEEADYAIKEVSEVIPLLEKIKHAKKKQNGFRIVAIGGGTGLPCVLGGLRAYTKKLTAIVTVTDSGRSSGVLRNDLNVLPPGDIRNCLISLSNSHELMKKLFQYRFAGGEKLDGMSLGNLLIAGLAKVTGSFEQAIKETSKILAIEGTVLPSTLQDTHLCAELADGRIVEQEFNVREPGKAA</sequence>
<dbReference type="SUPFAM" id="SSF56784">
    <property type="entry name" value="HAD-like"/>
    <property type="match status" value="1"/>
</dbReference>
<dbReference type="Pfam" id="PF00702">
    <property type="entry name" value="Hydrolase"/>
    <property type="match status" value="1"/>
</dbReference>
<dbReference type="CDD" id="cd07187">
    <property type="entry name" value="YvcK_like"/>
    <property type="match status" value="1"/>
</dbReference>
<dbReference type="PRINTS" id="PR00413">
    <property type="entry name" value="HADHALOGNASE"/>
</dbReference>
<keyword evidence="2" id="KW-0963">Cytoplasm</keyword>
<dbReference type="Proteomes" id="UP000809243">
    <property type="component" value="Unassembled WGS sequence"/>
</dbReference>
<dbReference type="PANTHER" id="PTHR30135">
    <property type="entry name" value="UNCHARACTERIZED PROTEIN YVCK-RELATED"/>
    <property type="match status" value="1"/>
</dbReference>
<dbReference type="Gene3D" id="1.10.150.520">
    <property type="match status" value="1"/>
</dbReference>
<evidence type="ECO:0000256" key="2">
    <source>
        <dbReference type="ARBA" id="ARBA00022490"/>
    </source>
</evidence>
<dbReference type="EMBL" id="JAFGDB010000055">
    <property type="protein sequence ID" value="MBN2067482.1"/>
    <property type="molecule type" value="Genomic_DNA"/>
</dbReference>
<dbReference type="InterPro" id="IPR038136">
    <property type="entry name" value="CofD-like_dom_sf"/>
</dbReference>
<organism evidence="3 4">
    <name type="scientific">Candidatus Iainarchaeum sp</name>
    <dbReference type="NCBI Taxonomy" id="3101447"/>
    <lineage>
        <taxon>Archaea</taxon>
        <taxon>Candidatus Iainarchaeota</taxon>
        <taxon>Candidatus Iainarchaeia</taxon>
        <taxon>Candidatus Iainarchaeales</taxon>
        <taxon>Candidatus Iainarchaeaceae</taxon>
        <taxon>Candidatus Iainarchaeum</taxon>
    </lineage>
</organism>
<comment type="caution">
    <text evidence="3">The sequence shown here is derived from an EMBL/GenBank/DDBJ whole genome shotgun (WGS) entry which is preliminary data.</text>
</comment>